<evidence type="ECO:0000313" key="2">
    <source>
        <dbReference type="Proteomes" id="UP000682403"/>
    </source>
</evidence>
<comment type="caution">
    <text evidence="1">The sequence shown here is derived from an EMBL/GenBank/DDBJ whole genome shotgun (WGS) entry which is preliminary data.</text>
</comment>
<dbReference type="RefSeq" id="WP_211560195.1">
    <property type="nucleotide sequence ID" value="NZ_JAGVRK010000001.1"/>
</dbReference>
<accession>A0ABS5LHI9</accession>
<evidence type="ECO:0000313" key="1">
    <source>
        <dbReference type="EMBL" id="MBS2970224.1"/>
    </source>
</evidence>
<gene>
    <name evidence="1" type="ORF">J9317_15870</name>
</gene>
<name>A0ABS5LHI9_9BACI</name>
<evidence type="ECO:0008006" key="3">
    <source>
        <dbReference type="Google" id="ProtNLM"/>
    </source>
</evidence>
<organism evidence="1 2">
    <name type="scientific">Metabacillus flavus</name>
    <dbReference type="NCBI Taxonomy" id="2823519"/>
    <lineage>
        <taxon>Bacteria</taxon>
        <taxon>Bacillati</taxon>
        <taxon>Bacillota</taxon>
        <taxon>Bacilli</taxon>
        <taxon>Bacillales</taxon>
        <taxon>Bacillaceae</taxon>
        <taxon>Metabacillus</taxon>
    </lineage>
</organism>
<protein>
    <recommendedName>
        <fullName evidence="3">DUF5050 domain-containing protein</fullName>
    </recommendedName>
</protein>
<sequence>MKKYWKTMLITIIAVLGIGSFYVQAAYTKSLLPNFKIKTESGSKDIGSRISLIGSYYMKDNQEYANESLRITEKGSEYHSRLSIIEQQDRKWFGSTDFERIQDDYRDFMRGNKESGEIYEDEKWLVSAQLAQEEDEKRVFTFAIMDKNTKKQMKFDAKVPVKGQSLFYVTDVQRVNNEVKVLVYGASDANRESYTSYNFNLKDRELVGEQRFGETEMKNKENYYITLFNELDPLRPSDYTAYIKNYYKQDGEDNQFERREYYVINNKTGTEEKITLPSIMGEIQDLFIENSHLYYTVSENGKMNALRYDIKSGKIDLERLLPIQQNSLDTFTFKEGVMYAAGKKNSKESYIKAFSMKTGEEVYSGKIENRSVKSNMTLDIHSISIPRN</sequence>
<dbReference type="EMBL" id="JAGVRK010000001">
    <property type="protein sequence ID" value="MBS2970224.1"/>
    <property type="molecule type" value="Genomic_DNA"/>
</dbReference>
<keyword evidence="2" id="KW-1185">Reference proteome</keyword>
<reference evidence="1 2" key="1">
    <citation type="submission" date="2021-04" db="EMBL/GenBank/DDBJ databases">
        <title>Metabacillus sp. strain KIGAM252 whole genome sequence.</title>
        <authorList>
            <person name="Seo M.-J."/>
            <person name="Cho E.-S."/>
            <person name="Hwang C.Y."/>
            <person name="Yoon D.J."/>
        </authorList>
    </citation>
    <scope>NUCLEOTIDE SEQUENCE [LARGE SCALE GENOMIC DNA]</scope>
    <source>
        <strain evidence="1 2">KIGAM252</strain>
    </source>
</reference>
<proteinExistence type="predicted"/>
<dbReference type="Proteomes" id="UP000682403">
    <property type="component" value="Unassembled WGS sequence"/>
</dbReference>